<proteinExistence type="predicted"/>
<sequence length="144" mass="16793">MLRKIRLSDAERIRKINIEELGYEVSIDLVNQQIKKLSNDSTHHYFSVYEDEETANTIGYVHAEIYESLYAEPMFNVMALAVDKDHHKKGIGKVLMQALEKEALLRGLTGVRLNSGEVRTEAHKFYEHIGYESNKYQKRFVKFL</sequence>
<dbReference type="Proteomes" id="UP000199589">
    <property type="component" value="Unassembled WGS sequence"/>
</dbReference>
<dbReference type="InterPro" id="IPR050832">
    <property type="entry name" value="Bact_Acetyltransf"/>
</dbReference>
<dbReference type="OrthoDB" id="9797826at2"/>
<dbReference type="PANTHER" id="PTHR43877">
    <property type="entry name" value="AMINOALKYLPHOSPHONATE N-ACETYLTRANSFERASE-RELATED-RELATED"/>
    <property type="match status" value="1"/>
</dbReference>
<reference evidence="5" key="1">
    <citation type="submission" date="2016-10" db="EMBL/GenBank/DDBJ databases">
        <authorList>
            <person name="Varghese N."/>
            <person name="Submissions S."/>
        </authorList>
    </citation>
    <scope>NUCLEOTIDE SEQUENCE [LARGE SCALE GENOMIC DNA]</scope>
    <source>
        <strain evidence="5">DSM 16108</strain>
    </source>
</reference>
<evidence type="ECO:0000313" key="4">
    <source>
        <dbReference type="EMBL" id="SFK19686.1"/>
    </source>
</evidence>
<dbReference type="EMBL" id="FOSJ01000015">
    <property type="protein sequence ID" value="SFK19686.1"/>
    <property type="molecule type" value="Genomic_DNA"/>
</dbReference>
<dbReference type="GO" id="GO:0016747">
    <property type="term" value="F:acyltransferase activity, transferring groups other than amino-acyl groups"/>
    <property type="evidence" value="ECO:0007669"/>
    <property type="project" value="InterPro"/>
</dbReference>
<dbReference type="Gene3D" id="3.40.630.30">
    <property type="match status" value="1"/>
</dbReference>
<evidence type="ECO:0000256" key="2">
    <source>
        <dbReference type="ARBA" id="ARBA00023315"/>
    </source>
</evidence>
<keyword evidence="1 4" id="KW-0808">Transferase</keyword>
<dbReference type="RefSeq" id="WP_091896935.1">
    <property type="nucleotide sequence ID" value="NZ_FOSJ01000015.1"/>
</dbReference>
<accession>A0A1I3XKW3</accession>
<protein>
    <submittedName>
        <fullName evidence="4">Predicted N-acetyltransferase YhbS</fullName>
    </submittedName>
</protein>
<dbReference type="InterPro" id="IPR000182">
    <property type="entry name" value="GNAT_dom"/>
</dbReference>
<keyword evidence="5" id="KW-1185">Reference proteome</keyword>
<feature type="domain" description="N-acetyltransferase" evidence="3">
    <location>
        <begin position="1"/>
        <end position="144"/>
    </location>
</feature>
<evidence type="ECO:0000256" key="1">
    <source>
        <dbReference type="ARBA" id="ARBA00022679"/>
    </source>
</evidence>
<dbReference type="InterPro" id="IPR016181">
    <property type="entry name" value="Acyl_CoA_acyltransferase"/>
</dbReference>
<evidence type="ECO:0000259" key="3">
    <source>
        <dbReference type="PROSITE" id="PS51186"/>
    </source>
</evidence>
<organism evidence="4 5">
    <name type="scientific">Marinilactibacillus piezotolerans</name>
    <dbReference type="NCBI Taxonomy" id="258723"/>
    <lineage>
        <taxon>Bacteria</taxon>
        <taxon>Bacillati</taxon>
        <taxon>Bacillota</taxon>
        <taxon>Bacilli</taxon>
        <taxon>Lactobacillales</taxon>
        <taxon>Carnobacteriaceae</taxon>
        <taxon>Marinilactibacillus</taxon>
    </lineage>
</organism>
<gene>
    <name evidence="4" type="ORF">SAMN04488569_10153</name>
</gene>
<dbReference type="SUPFAM" id="SSF55729">
    <property type="entry name" value="Acyl-CoA N-acyltransferases (Nat)"/>
    <property type="match status" value="1"/>
</dbReference>
<dbReference type="Pfam" id="PF00583">
    <property type="entry name" value="Acetyltransf_1"/>
    <property type="match status" value="1"/>
</dbReference>
<dbReference type="AlphaFoldDB" id="A0A1I3XKW3"/>
<evidence type="ECO:0000313" key="5">
    <source>
        <dbReference type="Proteomes" id="UP000199589"/>
    </source>
</evidence>
<dbReference type="PROSITE" id="PS51186">
    <property type="entry name" value="GNAT"/>
    <property type="match status" value="1"/>
</dbReference>
<keyword evidence="2" id="KW-0012">Acyltransferase</keyword>
<dbReference type="CDD" id="cd04301">
    <property type="entry name" value="NAT_SF"/>
    <property type="match status" value="1"/>
</dbReference>
<name>A0A1I3XKW3_9LACT</name>